<keyword evidence="8" id="KW-1185">Reference proteome</keyword>
<keyword evidence="4" id="KW-0560">Oxidoreductase</keyword>
<evidence type="ECO:0000313" key="8">
    <source>
        <dbReference type="Proteomes" id="UP001610563"/>
    </source>
</evidence>
<evidence type="ECO:0000256" key="4">
    <source>
        <dbReference type="ARBA" id="ARBA00023002"/>
    </source>
</evidence>
<proteinExistence type="inferred from homology"/>
<dbReference type="Gene3D" id="3.50.50.60">
    <property type="entry name" value="FAD/NAD(P)-binding domain"/>
    <property type="match status" value="1"/>
</dbReference>
<keyword evidence="5" id="KW-0503">Monooxygenase</keyword>
<evidence type="ECO:0000256" key="5">
    <source>
        <dbReference type="ARBA" id="ARBA00023033"/>
    </source>
</evidence>
<feature type="domain" description="FAD-binding" evidence="6">
    <location>
        <begin position="5"/>
        <end position="352"/>
    </location>
</feature>
<dbReference type="SUPFAM" id="SSF54373">
    <property type="entry name" value="FAD-linked reductases, C-terminal domain"/>
    <property type="match status" value="1"/>
</dbReference>
<protein>
    <recommendedName>
        <fullName evidence="6">FAD-binding domain-containing protein</fullName>
    </recommendedName>
</protein>
<dbReference type="Pfam" id="PF01494">
    <property type="entry name" value="FAD_binding_3"/>
    <property type="match status" value="1"/>
</dbReference>
<dbReference type="InterPro" id="IPR036188">
    <property type="entry name" value="FAD/NAD-bd_sf"/>
</dbReference>
<gene>
    <name evidence="7" type="ORF">BJX66DRAFT_337860</name>
</gene>
<keyword evidence="3" id="KW-0274">FAD</keyword>
<accession>A0ABR4G5S8</accession>
<comment type="similarity">
    <text evidence="1">Belongs to the paxM FAD-dependent monooxygenase family.</text>
</comment>
<dbReference type="SUPFAM" id="SSF51905">
    <property type="entry name" value="FAD/NAD(P)-binding domain"/>
    <property type="match status" value="1"/>
</dbReference>
<evidence type="ECO:0000256" key="2">
    <source>
        <dbReference type="ARBA" id="ARBA00022630"/>
    </source>
</evidence>
<name>A0ABR4G5S8_9EURO</name>
<dbReference type="PRINTS" id="PR00420">
    <property type="entry name" value="RNGMNOXGNASE"/>
</dbReference>
<evidence type="ECO:0000256" key="1">
    <source>
        <dbReference type="ARBA" id="ARBA00007992"/>
    </source>
</evidence>
<keyword evidence="2" id="KW-0285">Flavoprotein</keyword>
<dbReference type="PANTHER" id="PTHR13789">
    <property type="entry name" value="MONOOXYGENASE"/>
    <property type="match status" value="1"/>
</dbReference>
<comment type="caution">
    <text evidence="7">The sequence shown here is derived from an EMBL/GenBank/DDBJ whole genome shotgun (WGS) entry which is preliminary data.</text>
</comment>
<evidence type="ECO:0000259" key="6">
    <source>
        <dbReference type="Pfam" id="PF01494"/>
    </source>
</evidence>
<evidence type="ECO:0000313" key="7">
    <source>
        <dbReference type="EMBL" id="KAL2794380.1"/>
    </source>
</evidence>
<dbReference type="PANTHER" id="PTHR13789:SF215">
    <property type="entry name" value="FAD-BINDING DOMAIN-CONTAINING PROTEIN-RELATED"/>
    <property type="match status" value="1"/>
</dbReference>
<evidence type="ECO:0000256" key="3">
    <source>
        <dbReference type="ARBA" id="ARBA00022827"/>
    </source>
</evidence>
<sequence>MPLNIIIVGAGLGGLGGAIALNRAGHNVQVFEKSSFLNEVGAAIHVAPNATRILKAWGCDLDWLRPVHCEKLQIWNSKGDLVRTPIVTEEYQDSLGVHDEWVLTHRVDLHSALRATAARVVDGGRSDAEAGEVLLKDGTKYTADLIVGADGIHSRSVHAIIGPDRTRISTGQNCFRFLVPFSKMQNNALTASLLTKIGLDGVHVFATHDRRLVLYPCRRGQLLNEAGIYPSEPAEDGSHDASWHNAGSVEELLETFEGFSEELREMCRMAEDVKLWSLASRDPAPTFVKGKLALVGDAAHPMLPHQGQGAAQTFEDTAALAGVLPGITGVDQLPQRLDLYNKLRYAHAVTVMMIRRFVPVAVSPECMFGYTWTSDPMREARRVIEGAR</sequence>
<dbReference type="InterPro" id="IPR050493">
    <property type="entry name" value="FAD-dep_Monooxygenase_BioMet"/>
</dbReference>
<dbReference type="InterPro" id="IPR002938">
    <property type="entry name" value="FAD-bd"/>
</dbReference>
<organism evidence="7 8">
    <name type="scientific">Aspergillus keveii</name>
    <dbReference type="NCBI Taxonomy" id="714993"/>
    <lineage>
        <taxon>Eukaryota</taxon>
        <taxon>Fungi</taxon>
        <taxon>Dikarya</taxon>
        <taxon>Ascomycota</taxon>
        <taxon>Pezizomycotina</taxon>
        <taxon>Eurotiomycetes</taxon>
        <taxon>Eurotiomycetidae</taxon>
        <taxon>Eurotiales</taxon>
        <taxon>Aspergillaceae</taxon>
        <taxon>Aspergillus</taxon>
        <taxon>Aspergillus subgen. Nidulantes</taxon>
    </lineage>
</organism>
<dbReference type="Proteomes" id="UP001610563">
    <property type="component" value="Unassembled WGS sequence"/>
</dbReference>
<dbReference type="EMBL" id="JBFTWV010000045">
    <property type="protein sequence ID" value="KAL2794380.1"/>
    <property type="molecule type" value="Genomic_DNA"/>
</dbReference>
<reference evidence="7 8" key="1">
    <citation type="submission" date="2024-07" db="EMBL/GenBank/DDBJ databases">
        <title>Section-level genome sequencing and comparative genomics of Aspergillus sections Usti and Cavernicolus.</title>
        <authorList>
            <consortium name="Lawrence Berkeley National Laboratory"/>
            <person name="Nybo J.L."/>
            <person name="Vesth T.C."/>
            <person name="Theobald S."/>
            <person name="Frisvad J.C."/>
            <person name="Larsen T.O."/>
            <person name="Kjaerboelling I."/>
            <person name="Rothschild-Mancinelli K."/>
            <person name="Lyhne E.K."/>
            <person name="Kogle M.E."/>
            <person name="Barry K."/>
            <person name="Clum A."/>
            <person name="Na H."/>
            <person name="Ledsgaard L."/>
            <person name="Lin J."/>
            <person name="Lipzen A."/>
            <person name="Kuo A."/>
            <person name="Riley R."/>
            <person name="Mondo S."/>
            <person name="Labutti K."/>
            <person name="Haridas S."/>
            <person name="Pangalinan J."/>
            <person name="Salamov A.A."/>
            <person name="Simmons B.A."/>
            <person name="Magnuson J.K."/>
            <person name="Chen J."/>
            <person name="Drula E."/>
            <person name="Henrissat B."/>
            <person name="Wiebenga A."/>
            <person name="Lubbers R.J."/>
            <person name="Gomes A.C."/>
            <person name="Makela M.R."/>
            <person name="Stajich J."/>
            <person name="Grigoriev I.V."/>
            <person name="Mortensen U.H."/>
            <person name="De Vries R.P."/>
            <person name="Baker S.E."/>
            <person name="Andersen M.R."/>
        </authorList>
    </citation>
    <scope>NUCLEOTIDE SEQUENCE [LARGE SCALE GENOMIC DNA]</scope>
    <source>
        <strain evidence="7 8">CBS 209.92</strain>
    </source>
</reference>